<name>A0A2P7EG22_9SYNE</name>
<evidence type="ECO:0000313" key="1">
    <source>
        <dbReference type="EMBL" id="PSI02140.1"/>
    </source>
</evidence>
<dbReference type="Proteomes" id="UP000240206">
    <property type="component" value="Unassembled WGS sequence"/>
</dbReference>
<reference evidence="2" key="1">
    <citation type="submission" date="2018-03" db="EMBL/GenBank/DDBJ databases">
        <title>Ecological and genomic features of two cosmopolitan and abundant freshwater picocyanobacteria.</title>
        <authorList>
            <person name="Cabello-Yeves P.J."/>
            <person name="Picazo A."/>
            <person name="Camacho A."/>
            <person name="Callieri C."/>
            <person name="Rosselli R."/>
            <person name="Roda-Garcia J."/>
            <person name="Coutinho F.H."/>
            <person name="Rodriguez-Valera F."/>
        </authorList>
    </citation>
    <scope>NUCLEOTIDE SEQUENCE [LARGE SCALE GENOMIC DNA]</scope>
    <source>
        <strain evidence="2">Tous</strain>
    </source>
</reference>
<sequence length="88" mass="9544">MSQSPSWSELRRLITRLGSELDVVVRSDPEVCGLSGDGFLISLHHTGQGDCTVDGLSLVQCPNALVIDEFVRWMIQAGYLTQPLGSIA</sequence>
<gene>
    <name evidence="1" type="ORF">C7K08_04260</name>
</gene>
<dbReference type="STRING" id="1910958.BTM30_00900"/>
<comment type="caution">
    <text evidence="1">The sequence shown here is derived from an EMBL/GenBank/DDBJ whole genome shotgun (WGS) entry which is preliminary data.</text>
</comment>
<organism evidence="1 2">
    <name type="scientific">Synechococcus lacustris str. Tous</name>
    <dbReference type="NCBI Taxonomy" id="1910958"/>
    <lineage>
        <taxon>Bacteria</taxon>
        <taxon>Bacillati</taxon>
        <taxon>Cyanobacteriota</taxon>
        <taxon>Cyanophyceae</taxon>
        <taxon>Synechococcales</taxon>
        <taxon>Synechococcaceae</taxon>
        <taxon>Synechococcus</taxon>
    </lineage>
</organism>
<protein>
    <submittedName>
        <fullName evidence="1">Uncharacterized protein</fullName>
    </submittedName>
</protein>
<dbReference type="EMBL" id="PXVC01000011">
    <property type="protein sequence ID" value="PSI02140.1"/>
    <property type="molecule type" value="Genomic_DNA"/>
</dbReference>
<proteinExistence type="predicted"/>
<accession>A0A2P7EG22</accession>
<keyword evidence="2" id="KW-1185">Reference proteome</keyword>
<dbReference type="RefSeq" id="WP_106499413.1">
    <property type="nucleotide sequence ID" value="NZ_PXVC01000011.1"/>
</dbReference>
<dbReference type="AlphaFoldDB" id="A0A2P7EG22"/>
<evidence type="ECO:0000313" key="2">
    <source>
        <dbReference type="Proteomes" id="UP000240206"/>
    </source>
</evidence>